<evidence type="ECO:0000256" key="1">
    <source>
        <dbReference type="ARBA" id="ARBA00004141"/>
    </source>
</evidence>
<feature type="transmembrane region" description="Helical" evidence="6">
    <location>
        <begin position="307"/>
        <end position="326"/>
    </location>
</feature>
<dbReference type="InterPro" id="IPR038770">
    <property type="entry name" value="Na+/solute_symporter_sf"/>
</dbReference>
<comment type="similarity">
    <text evidence="2">Belongs to the bile acid:sodium symporter (BASS) (TC 2.A.28) family.</text>
</comment>
<evidence type="ECO:0000256" key="3">
    <source>
        <dbReference type="ARBA" id="ARBA00022692"/>
    </source>
</evidence>
<keyword evidence="5 6" id="KW-0472">Membrane</keyword>
<sequence length="400" mass="42911">MQAVSPLLVQRRGDRHHSIEPSLSQSDPWLHRPVPRLGHRVWHTPAWHWRLSASLLAVGLTYPRVSRSGCRFRRATAEKAFAAPVDRLVSRFNNSFVLWLAVVTLVSVTRPESFDWVNQEWFTWLLGVLMFSVGLTTSIDDFRSSIRNWLAVVINAAACFVLMPALAYSLALLIRADAPTLAGLVLIGSINGGHTSNLCTLIANGDVALSVLMTMSTTLLCIVATPLLAKLLLGTVVSVDAVGIIQSTVKVVLAPTIFGLAFKQWLPTTSEKAARFTPILGVLATCVIVGSSVASCRSYILSAGVPLQLAILSLHLLGGLSGYGLASVARLNTAACRTVAIETSMKSSAVGYLLAVLHFQNFLVRVPAAVSVVWSAAVGSAFAAFWGRSSIKPEKSKDSG</sequence>
<feature type="transmembrane region" description="Helical" evidence="6">
    <location>
        <begin position="149"/>
        <end position="174"/>
    </location>
</feature>
<feature type="transmembrane region" description="Helical" evidence="6">
    <location>
        <begin position="366"/>
        <end position="387"/>
    </location>
</feature>
<feature type="transmembrane region" description="Helical" evidence="6">
    <location>
        <begin position="207"/>
        <end position="229"/>
    </location>
</feature>
<evidence type="ECO:0000313" key="8">
    <source>
        <dbReference type="Proteomes" id="UP000604046"/>
    </source>
</evidence>
<dbReference type="EMBL" id="CAJNDS010002716">
    <property type="protein sequence ID" value="CAE7571850.1"/>
    <property type="molecule type" value="Genomic_DNA"/>
</dbReference>
<dbReference type="PANTHER" id="PTHR10361">
    <property type="entry name" value="SODIUM-BILE ACID COTRANSPORTER"/>
    <property type="match status" value="1"/>
</dbReference>
<dbReference type="InterPro" id="IPR002657">
    <property type="entry name" value="BilAc:Na_symport/Acr3"/>
</dbReference>
<evidence type="ECO:0000313" key="7">
    <source>
        <dbReference type="EMBL" id="CAE7571850.1"/>
    </source>
</evidence>
<keyword evidence="3 6" id="KW-0812">Transmembrane</keyword>
<feature type="transmembrane region" description="Helical" evidence="6">
    <location>
        <begin position="241"/>
        <end position="262"/>
    </location>
</feature>
<evidence type="ECO:0000256" key="6">
    <source>
        <dbReference type="SAM" id="Phobius"/>
    </source>
</evidence>
<dbReference type="GO" id="GO:0016020">
    <property type="term" value="C:membrane"/>
    <property type="evidence" value="ECO:0007669"/>
    <property type="project" value="UniProtKB-SubCell"/>
</dbReference>
<accession>A0A812UEQ8</accession>
<protein>
    <submittedName>
        <fullName evidence="7">BASS2 protein</fullName>
    </submittedName>
</protein>
<proteinExistence type="inferred from homology"/>
<keyword evidence="8" id="KW-1185">Reference proteome</keyword>
<feature type="transmembrane region" description="Helical" evidence="6">
    <location>
        <begin position="274"/>
        <end position="295"/>
    </location>
</feature>
<feature type="transmembrane region" description="Helical" evidence="6">
    <location>
        <begin position="92"/>
        <end position="109"/>
    </location>
</feature>
<dbReference type="Proteomes" id="UP000604046">
    <property type="component" value="Unassembled WGS sequence"/>
</dbReference>
<dbReference type="Gene3D" id="1.20.1530.20">
    <property type="match status" value="1"/>
</dbReference>
<feature type="transmembrane region" description="Helical" evidence="6">
    <location>
        <begin position="180"/>
        <end position="200"/>
    </location>
</feature>
<feature type="transmembrane region" description="Helical" evidence="6">
    <location>
        <begin position="121"/>
        <end position="137"/>
    </location>
</feature>
<evidence type="ECO:0000256" key="2">
    <source>
        <dbReference type="ARBA" id="ARBA00006528"/>
    </source>
</evidence>
<dbReference type="PANTHER" id="PTHR10361:SF30">
    <property type="entry name" value="SODIUM_METABOLITE COTRANSPORTER BASS6, CHLOROPLASTIC-RELATED"/>
    <property type="match status" value="1"/>
</dbReference>
<comment type="caution">
    <text evidence="7">The sequence shown here is derived from an EMBL/GenBank/DDBJ whole genome shotgun (WGS) entry which is preliminary data.</text>
</comment>
<name>A0A812UEQ8_9DINO</name>
<dbReference type="InterPro" id="IPR004710">
    <property type="entry name" value="Bilac:Na_transpt"/>
</dbReference>
<evidence type="ECO:0000256" key="4">
    <source>
        <dbReference type="ARBA" id="ARBA00022989"/>
    </source>
</evidence>
<dbReference type="Pfam" id="PF01758">
    <property type="entry name" value="SBF"/>
    <property type="match status" value="1"/>
</dbReference>
<comment type="subcellular location">
    <subcellularLocation>
        <location evidence="1">Membrane</location>
        <topology evidence="1">Multi-pass membrane protein</topology>
    </subcellularLocation>
</comment>
<dbReference type="AlphaFoldDB" id="A0A812UEQ8"/>
<dbReference type="OrthoDB" id="203097at2759"/>
<evidence type="ECO:0000256" key="5">
    <source>
        <dbReference type="ARBA" id="ARBA00023136"/>
    </source>
</evidence>
<keyword evidence="4 6" id="KW-1133">Transmembrane helix</keyword>
<organism evidence="7 8">
    <name type="scientific">Symbiodinium natans</name>
    <dbReference type="NCBI Taxonomy" id="878477"/>
    <lineage>
        <taxon>Eukaryota</taxon>
        <taxon>Sar</taxon>
        <taxon>Alveolata</taxon>
        <taxon>Dinophyceae</taxon>
        <taxon>Suessiales</taxon>
        <taxon>Symbiodiniaceae</taxon>
        <taxon>Symbiodinium</taxon>
    </lineage>
</organism>
<gene>
    <name evidence="7" type="primary">BASS2</name>
    <name evidence="7" type="ORF">SNAT2548_LOCUS32587</name>
</gene>
<reference evidence="7" key="1">
    <citation type="submission" date="2021-02" db="EMBL/GenBank/DDBJ databases">
        <authorList>
            <person name="Dougan E. K."/>
            <person name="Rhodes N."/>
            <person name="Thang M."/>
            <person name="Chan C."/>
        </authorList>
    </citation>
    <scope>NUCLEOTIDE SEQUENCE</scope>
</reference>